<dbReference type="KEGG" id="scia:HUG15_05270"/>
<accession>A0A7T6Z1A2</accession>
<evidence type="ECO:0000313" key="2">
    <source>
        <dbReference type="EMBL" id="QQK75130.1"/>
    </source>
</evidence>
<keyword evidence="3" id="KW-1185">Reference proteome</keyword>
<name>A0A7T6Z1A2_9BACI</name>
<sequence>MPKTSQMHTLQIRITRCTLQEAYASILENEKRGYQQVGDIGETRDQNGAPRYIVTMRKVAEE</sequence>
<dbReference type="AlphaFoldDB" id="A0A7T6Z1A2"/>
<gene>
    <name evidence="1" type="ORF">HUG15_05270</name>
    <name evidence="2" type="ORF">HUG15_05605</name>
</gene>
<dbReference type="RefSeq" id="WP_200127639.1">
    <property type="nucleotide sequence ID" value="NZ_CP054705.1"/>
</dbReference>
<dbReference type="KEGG" id="scia:HUG15_05605"/>
<evidence type="ECO:0000313" key="1">
    <source>
        <dbReference type="EMBL" id="QQK75068.1"/>
    </source>
</evidence>
<dbReference type="Proteomes" id="UP000595823">
    <property type="component" value="Chromosome"/>
</dbReference>
<reference evidence="2 3" key="1">
    <citation type="submission" date="2020-06" db="EMBL/GenBank/DDBJ databases">
        <title>Genomic analysis of Salicibibacter sp. NKC5-3.</title>
        <authorList>
            <person name="Oh Y.J."/>
        </authorList>
    </citation>
    <scope>NUCLEOTIDE SEQUENCE [LARGE SCALE GENOMIC DNA]</scope>
    <source>
        <strain evidence="2 3">NKC5-3</strain>
    </source>
</reference>
<protein>
    <submittedName>
        <fullName evidence="2">Uncharacterized protein</fullName>
    </submittedName>
</protein>
<evidence type="ECO:0000313" key="3">
    <source>
        <dbReference type="Proteomes" id="UP000595823"/>
    </source>
</evidence>
<proteinExistence type="predicted"/>
<dbReference type="EMBL" id="CP054705">
    <property type="protein sequence ID" value="QQK75130.1"/>
    <property type="molecule type" value="Genomic_DNA"/>
</dbReference>
<organism evidence="2 3">
    <name type="scientific">Salicibibacter cibarius</name>
    <dbReference type="NCBI Taxonomy" id="2743000"/>
    <lineage>
        <taxon>Bacteria</taxon>
        <taxon>Bacillati</taxon>
        <taxon>Bacillota</taxon>
        <taxon>Bacilli</taxon>
        <taxon>Bacillales</taxon>
        <taxon>Bacillaceae</taxon>
        <taxon>Salicibibacter</taxon>
    </lineage>
</organism>
<dbReference type="EMBL" id="CP054705">
    <property type="protein sequence ID" value="QQK75068.1"/>
    <property type="molecule type" value="Genomic_DNA"/>
</dbReference>